<name>A0A8H5F7N5_9AGAR</name>
<comment type="caution">
    <text evidence="2">The sequence shown here is derived from an EMBL/GenBank/DDBJ whole genome shotgun (WGS) entry which is preliminary data.</text>
</comment>
<feature type="region of interest" description="Disordered" evidence="1">
    <location>
        <begin position="327"/>
        <end position="347"/>
    </location>
</feature>
<dbReference type="EMBL" id="JAACJJ010000014">
    <property type="protein sequence ID" value="KAF5326830.1"/>
    <property type="molecule type" value="Genomic_DNA"/>
</dbReference>
<dbReference type="Proteomes" id="UP000567179">
    <property type="component" value="Unassembled WGS sequence"/>
</dbReference>
<evidence type="ECO:0008006" key="4">
    <source>
        <dbReference type="Google" id="ProtNLM"/>
    </source>
</evidence>
<dbReference type="AlphaFoldDB" id="A0A8H5F7N5"/>
<evidence type="ECO:0000313" key="3">
    <source>
        <dbReference type="Proteomes" id="UP000567179"/>
    </source>
</evidence>
<proteinExistence type="predicted"/>
<gene>
    <name evidence="2" type="ORF">D9619_004185</name>
</gene>
<sequence>MSSDSDSQYSFEEAAYYNYRFNPDNMFHDDRGPLVRPHVKWEVWLLDPNEGRCLITNASLESGVTFIHCLPPRLRENLKWKGRMEWYWGLRWNELDFESPRNVFTVSHSLGGIFDFPKMKPSWILLPEDHIVDKFYNSLMKHDKEKKPREREDNITTFVASRGSIPVLEETSFKYRLVPLPQRMQSMLLTRHTNPNPNTNPDLSASPNPSDFSVHLHPFNALPWVTSHLDPKFVIMDAGRKLMLIPFYLMFKQEWFTSRPALLKVLHIFKAWRAPIPSVAFSGQYPDYYTPDMGYFPATAHNITHTRGQAPCLSNTLKREKEAIKSVNHQSHYNSNTKPLSPREEKGKWTAAEVATWSRDVSVQVKPPARHILSLASGWDNGGLDMGQPTQDIDVDVETDVPYNS</sequence>
<evidence type="ECO:0000256" key="1">
    <source>
        <dbReference type="SAM" id="MobiDB-lite"/>
    </source>
</evidence>
<evidence type="ECO:0000313" key="2">
    <source>
        <dbReference type="EMBL" id="KAF5326830.1"/>
    </source>
</evidence>
<dbReference type="OrthoDB" id="3133596at2759"/>
<feature type="compositionally biased region" description="Polar residues" evidence="1">
    <location>
        <begin position="327"/>
        <end position="339"/>
    </location>
</feature>
<accession>A0A8H5F7N5</accession>
<protein>
    <recommendedName>
        <fullName evidence="4">HNH nuclease domain-containing protein</fullName>
    </recommendedName>
</protein>
<keyword evidence="3" id="KW-1185">Reference proteome</keyword>
<organism evidence="2 3">
    <name type="scientific">Psilocybe cf. subviscida</name>
    <dbReference type="NCBI Taxonomy" id="2480587"/>
    <lineage>
        <taxon>Eukaryota</taxon>
        <taxon>Fungi</taxon>
        <taxon>Dikarya</taxon>
        <taxon>Basidiomycota</taxon>
        <taxon>Agaricomycotina</taxon>
        <taxon>Agaricomycetes</taxon>
        <taxon>Agaricomycetidae</taxon>
        <taxon>Agaricales</taxon>
        <taxon>Agaricineae</taxon>
        <taxon>Strophariaceae</taxon>
        <taxon>Psilocybe</taxon>
    </lineage>
</organism>
<reference evidence="2 3" key="1">
    <citation type="journal article" date="2020" name="ISME J.">
        <title>Uncovering the hidden diversity of litter-decomposition mechanisms in mushroom-forming fungi.</title>
        <authorList>
            <person name="Floudas D."/>
            <person name="Bentzer J."/>
            <person name="Ahren D."/>
            <person name="Johansson T."/>
            <person name="Persson P."/>
            <person name="Tunlid A."/>
        </authorList>
    </citation>
    <scope>NUCLEOTIDE SEQUENCE [LARGE SCALE GENOMIC DNA]</scope>
    <source>
        <strain evidence="2 3">CBS 101986</strain>
    </source>
</reference>